<dbReference type="Gene3D" id="3.40.50.300">
    <property type="entry name" value="P-loop containing nucleotide triphosphate hydrolases"/>
    <property type="match status" value="3"/>
</dbReference>
<dbReference type="PANTHER" id="PTHR11070">
    <property type="entry name" value="UVRD / RECB / PCRA DNA HELICASE FAMILY MEMBER"/>
    <property type="match status" value="1"/>
</dbReference>
<keyword evidence="5 15" id="KW-0378">Hydrolase</keyword>
<dbReference type="Gene3D" id="3.90.320.10">
    <property type="match status" value="1"/>
</dbReference>
<evidence type="ECO:0000256" key="4">
    <source>
        <dbReference type="ARBA" id="ARBA00022763"/>
    </source>
</evidence>
<dbReference type="PROSITE" id="PS51198">
    <property type="entry name" value="UVRD_HELICASE_ATP_BIND"/>
    <property type="match status" value="1"/>
</dbReference>
<dbReference type="GO" id="GO:0033202">
    <property type="term" value="C:DNA helicase complex"/>
    <property type="evidence" value="ECO:0007669"/>
    <property type="project" value="TreeGrafter"/>
</dbReference>
<dbReference type="RefSeq" id="WP_093253166.1">
    <property type="nucleotide sequence ID" value="NZ_FNGP01000005.1"/>
</dbReference>
<comment type="catalytic activity">
    <reaction evidence="14">
        <text>ATP + H2O = ADP + phosphate + H(+)</text>
        <dbReference type="Rhea" id="RHEA:13065"/>
        <dbReference type="ChEBI" id="CHEBI:15377"/>
        <dbReference type="ChEBI" id="CHEBI:15378"/>
        <dbReference type="ChEBI" id="CHEBI:30616"/>
        <dbReference type="ChEBI" id="CHEBI:43474"/>
        <dbReference type="ChEBI" id="CHEBI:456216"/>
        <dbReference type="EC" id="5.6.2.4"/>
    </reaction>
</comment>
<keyword evidence="10" id="KW-0234">DNA repair</keyword>
<evidence type="ECO:0000256" key="11">
    <source>
        <dbReference type="ARBA" id="ARBA00023235"/>
    </source>
</evidence>
<dbReference type="InterPro" id="IPR038726">
    <property type="entry name" value="PDDEXK_AddAB-type"/>
</dbReference>
<dbReference type="Gene3D" id="1.10.10.160">
    <property type="match status" value="1"/>
</dbReference>
<evidence type="ECO:0000256" key="13">
    <source>
        <dbReference type="ARBA" id="ARBA00034808"/>
    </source>
</evidence>
<dbReference type="OrthoDB" id="9806690at2"/>
<evidence type="ECO:0000256" key="1">
    <source>
        <dbReference type="ARBA" id="ARBA00009922"/>
    </source>
</evidence>
<dbReference type="Gene3D" id="1.10.486.10">
    <property type="entry name" value="PCRA, domain 4"/>
    <property type="match status" value="1"/>
</dbReference>
<comment type="similarity">
    <text evidence="1">Belongs to the helicase family. UvrD subfamily.</text>
</comment>
<dbReference type="InterPro" id="IPR011604">
    <property type="entry name" value="PDDEXK-like_dom_sf"/>
</dbReference>
<dbReference type="SUPFAM" id="SSF52540">
    <property type="entry name" value="P-loop containing nucleoside triphosphate hydrolases"/>
    <property type="match status" value="1"/>
</dbReference>
<reference evidence="18 19" key="1">
    <citation type="submission" date="2016-10" db="EMBL/GenBank/DDBJ databases">
        <authorList>
            <person name="de Groot N.N."/>
        </authorList>
    </citation>
    <scope>NUCLEOTIDE SEQUENCE [LARGE SCALE GENOMIC DNA]</scope>
    <source>
        <strain evidence="18 19">CGMCC 1.9159</strain>
    </source>
</reference>
<name>A0A1G9ML89_9ACTN</name>
<dbReference type="InterPro" id="IPR014016">
    <property type="entry name" value="UvrD-like_ATP-bd"/>
</dbReference>
<evidence type="ECO:0000256" key="9">
    <source>
        <dbReference type="ARBA" id="ARBA00023125"/>
    </source>
</evidence>
<keyword evidence="11" id="KW-0413">Isomerase</keyword>
<protein>
    <recommendedName>
        <fullName evidence="13">DNA 3'-5' helicase</fullName>
        <ecNumber evidence="13">5.6.2.4</ecNumber>
    </recommendedName>
</protein>
<dbReference type="EC" id="5.6.2.4" evidence="13"/>
<evidence type="ECO:0000256" key="15">
    <source>
        <dbReference type="PROSITE-ProRule" id="PRU00560"/>
    </source>
</evidence>
<dbReference type="EMBL" id="FNGP01000005">
    <property type="protein sequence ID" value="SDL75040.1"/>
    <property type="molecule type" value="Genomic_DNA"/>
</dbReference>
<evidence type="ECO:0000256" key="2">
    <source>
        <dbReference type="ARBA" id="ARBA00022722"/>
    </source>
</evidence>
<accession>A0A1G9ML89</accession>
<keyword evidence="8 15" id="KW-0067">ATP-binding</keyword>
<evidence type="ECO:0000256" key="7">
    <source>
        <dbReference type="ARBA" id="ARBA00022839"/>
    </source>
</evidence>
<dbReference type="InterPro" id="IPR000212">
    <property type="entry name" value="DNA_helicase_UvrD/REP"/>
</dbReference>
<dbReference type="GO" id="GO:0003677">
    <property type="term" value="F:DNA binding"/>
    <property type="evidence" value="ECO:0007669"/>
    <property type="project" value="UniProtKB-KW"/>
</dbReference>
<dbReference type="Proteomes" id="UP000199475">
    <property type="component" value="Unassembled WGS sequence"/>
</dbReference>
<evidence type="ECO:0000256" key="3">
    <source>
        <dbReference type="ARBA" id="ARBA00022741"/>
    </source>
</evidence>
<comment type="catalytic activity">
    <reaction evidence="12">
        <text>Couples ATP hydrolysis with the unwinding of duplex DNA by translocating in the 3'-5' direction.</text>
        <dbReference type="EC" id="5.6.2.4"/>
    </reaction>
</comment>
<evidence type="ECO:0000256" key="6">
    <source>
        <dbReference type="ARBA" id="ARBA00022806"/>
    </source>
</evidence>
<evidence type="ECO:0000256" key="5">
    <source>
        <dbReference type="ARBA" id="ARBA00022801"/>
    </source>
</evidence>
<keyword evidence="19" id="KW-1185">Reference proteome</keyword>
<feature type="domain" description="UvrD-like helicase C-terminal" evidence="17">
    <location>
        <begin position="340"/>
        <end position="638"/>
    </location>
</feature>
<dbReference type="InterPro" id="IPR027417">
    <property type="entry name" value="P-loop_NTPase"/>
</dbReference>
<keyword evidence="7" id="KW-0269">Exonuclease</keyword>
<dbReference type="PROSITE" id="PS51217">
    <property type="entry name" value="UVRD_HELICASE_CTER"/>
    <property type="match status" value="1"/>
</dbReference>
<evidence type="ECO:0000256" key="8">
    <source>
        <dbReference type="ARBA" id="ARBA00022840"/>
    </source>
</evidence>
<keyword evidence="3 15" id="KW-0547">Nucleotide-binding</keyword>
<feature type="domain" description="UvrD-like helicase ATP-binding" evidence="16">
    <location>
        <begin position="15"/>
        <end position="339"/>
    </location>
</feature>
<dbReference type="Pfam" id="PF13361">
    <property type="entry name" value="UvrD_C"/>
    <property type="match status" value="1"/>
</dbReference>
<dbReference type="GO" id="GO:0005524">
    <property type="term" value="F:ATP binding"/>
    <property type="evidence" value="ECO:0007669"/>
    <property type="project" value="UniProtKB-UniRule"/>
</dbReference>
<dbReference type="AlphaFoldDB" id="A0A1G9ML89"/>
<dbReference type="PANTHER" id="PTHR11070:SF55">
    <property type="entry name" value="DNA 3'-5' HELICASE"/>
    <property type="match status" value="1"/>
</dbReference>
<evidence type="ECO:0000256" key="12">
    <source>
        <dbReference type="ARBA" id="ARBA00034617"/>
    </source>
</evidence>
<evidence type="ECO:0000256" key="14">
    <source>
        <dbReference type="ARBA" id="ARBA00048988"/>
    </source>
</evidence>
<evidence type="ECO:0000256" key="10">
    <source>
        <dbReference type="ARBA" id="ARBA00023204"/>
    </source>
</evidence>
<dbReference type="Pfam" id="PF12705">
    <property type="entry name" value="PDDEXK_1"/>
    <property type="match status" value="1"/>
</dbReference>
<sequence length="1023" mass="111319">MRLRTTEDLCEAIGIRFSDEQLAAITAPLEPGVIIAGAGTGKTTVMAARVVWLVGSGQLRPHEVLGLTFTRKAAAELAERIRGALARAGVRSDDPDEGMEVVSTYDSFAARLVGEFGLRGGLDTEPVMITGATRFRLAERVVRGARGPFHALSRLSHHSIPERVLGLDAEMQSHLVGVEEVAAFTSRAEQWFRDAPGYGKKVVKPYAKMLEAAAQQQERLELLRLVADYQELKRELGVVEFADQLRTAEQLARTVPSIAAELRQRYAVVLLDEYQDTSSAQAKLLTRLFAGHAVTAVGDPYQAIYGWRGAAASNILQFPADFGDGSAGDYTLSVNRRSQTRILDVGNRLASTIPGEKGVALRAPGGTGPGSVEAARFDTEEAEIRHLTEQVVALGAGSRWSEIAVLCRRNATMSPIFSALRAAGVPVEIVGLGGLLGLPEIVPVVATMRILDDATANPAVAALLTGARWGIGLADMAALGRRAEELLGDRTGDGGAGLSDALEQTVTGSDPGEVVCLLDAVADPPADLSPEGRRRIQRFHEELQRLRAHATEPVADLVLRIIRTLGLEEELLAQGEETTQLGRFVAACTDYVAVDGDGSLAGLMAYLDAEEDRGVGLEQAVVSDENSVKLLTVHRAKGLEWDHVFLPGLSDTVFPAQYRSGYWPLRAATLPAPLRGDAESVPQLAEFTEEGRKLYEEEVRTDHGYSEDRLAYVAATRARHHLVATCHLWSPGAKRPRKESRYFRVIWDEAAAHGQTLDEVTDPEVNPIEKVLATAPWPTKAPPEAVEAQLAAAELVRAAVGTDDEWVTTSGALAPEVEAAFRDWDESAAHVIAHRDRGAARVVRLPRGLSATALIALRDDPQAFAEGLLRRMPRRPSGSAHLGTRFHEWVQRRFQLPGGFDEFERHEAPLEELISAFEAGRFAHRSPIAVEVPFAMVVGDYQLRGRMDAVYEWDGDDFDEMVVDWKTSHGEADELQLAVYRRAWAEARGLDLERVGAAFYYVRTDRLVLAKASPSLVDEALSL</sequence>
<keyword evidence="2" id="KW-0540">Nuclease</keyword>
<evidence type="ECO:0000313" key="19">
    <source>
        <dbReference type="Proteomes" id="UP000199475"/>
    </source>
</evidence>
<dbReference type="InterPro" id="IPR014017">
    <property type="entry name" value="DNA_helicase_UvrD-like_C"/>
</dbReference>
<gene>
    <name evidence="18" type="ORF">SAMN04488242_2708</name>
</gene>
<proteinExistence type="inferred from homology"/>
<evidence type="ECO:0000313" key="18">
    <source>
        <dbReference type="EMBL" id="SDL75040.1"/>
    </source>
</evidence>
<organism evidence="18 19">
    <name type="scientific">Tessaracoccus oleiagri</name>
    <dbReference type="NCBI Taxonomy" id="686624"/>
    <lineage>
        <taxon>Bacteria</taxon>
        <taxon>Bacillati</taxon>
        <taxon>Actinomycetota</taxon>
        <taxon>Actinomycetes</taxon>
        <taxon>Propionibacteriales</taxon>
        <taxon>Propionibacteriaceae</taxon>
        <taxon>Tessaracoccus</taxon>
    </lineage>
</organism>
<dbReference type="GO" id="GO:0043138">
    <property type="term" value="F:3'-5' DNA helicase activity"/>
    <property type="evidence" value="ECO:0007669"/>
    <property type="project" value="UniProtKB-EC"/>
</dbReference>
<dbReference type="GO" id="GO:0004527">
    <property type="term" value="F:exonuclease activity"/>
    <property type="evidence" value="ECO:0007669"/>
    <property type="project" value="UniProtKB-KW"/>
</dbReference>
<evidence type="ECO:0000259" key="17">
    <source>
        <dbReference type="PROSITE" id="PS51217"/>
    </source>
</evidence>
<keyword evidence="6 15" id="KW-0347">Helicase</keyword>
<evidence type="ECO:0000259" key="16">
    <source>
        <dbReference type="PROSITE" id="PS51198"/>
    </source>
</evidence>
<feature type="binding site" evidence="15">
    <location>
        <begin position="36"/>
        <end position="43"/>
    </location>
    <ligand>
        <name>ATP</name>
        <dbReference type="ChEBI" id="CHEBI:30616"/>
    </ligand>
</feature>
<dbReference type="STRING" id="686624.SAMN04488242_2708"/>
<dbReference type="InterPro" id="IPR013986">
    <property type="entry name" value="DExx_box_DNA_helicase_dom_sf"/>
</dbReference>
<dbReference type="GO" id="GO:0005829">
    <property type="term" value="C:cytosol"/>
    <property type="evidence" value="ECO:0007669"/>
    <property type="project" value="TreeGrafter"/>
</dbReference>
<dbReference type="CDD" id="cd17932">
    <property type="entry name" value="DEXQc_UvrD"/>
    <property type="match status" value="1"/>
</dbReference>
<keyword evidence="4" id="KW-0227">DNA damage</keyword>
<keyword evidence="9" id="KW-0238">DNA-binding</keyword>
<dbReference type="GO" id="GO:0000725">
    <property type="term" value="P:recombinational repair"/>
    <property type="evidence" value="ECO:0007669"/>
    <property type="project" value="TreeGrafter"/>
</dbReference>
<dbReference type="Pfam" id="PF00580">
    <property type="entry name" value="UvrD-helicase"/>
    <property type="match status" value="1"/>
</dbReference>